<keyword evidence="7" id="KW-1015">Disulfide bond</keyword>
<keyword evidence="3 10" id="KW-0261">Viral envelope protein</keyword>
<keyword evidence="3 10" id="KW-0946">Virion</keyword>
<keyword evidence="2 9" id="KW-0812">Transmembrane</keyword>
<comment type="subcellular location">
    <subcellularLocation>
        <location evidence="1">Virion membrane</location>
        <topology evidence="1">Single-pass membrane protein</topology>
    </subcellularLocation>
</comment>
<dbReference type="GO" id="GO:0055036">
    <property type="term" value="C:virion membrane"/>
    <property type="evidence" value="ECO:0007669"/>
    <property type="project" value="UniProtKB-SubCell"/>
</dbReference>
<accession>A0A0E3T8I9</accession>
<evidence type="ECO:0000256" key="7">
    <source>
        <dbReference type="ARBA" id="ARBA00023157"/>
    </source>
</evidence>
<organism evidence="10 13">
    <name type="scientific">Bovine papular stomatitis virus</name>
    <dbReference type="NCBI Taxonomy" id="129727"/>
    <lineage>
        <taxon>Viruses</taxon>
        <taxon>Varidnaviria</taxon>
        <taxon>Bamfordvirae</taxon>
        <taxon>Nucleocytoviricota</taxon>
        <taxon>Pokkesviricetes</taxon>
        <taxon>Chitovirales</taxon>
        <taxon>Poxviridae</taxon>
        <taxon>Chordopoxvirinae</taxon>
        <taxon>Parapoxvirus</taxon>
        <taxon>Parapoxvirus bovinestomatitis</taxon>
    </lineage>
</organism>
<evidence type="ECO:0000256" key="2">
    <source>
        <dbReference type="ARBA" id="ARBA00022692"/>
    </source>
</evidence>
<evidence type="ECO:0000256" key="9">
    <source>
        <dbReference type="SAM" id="Phobius"/>
    </source>
</evidence>
<evidence type="ECO:0000313" key="13">
    <source>
        <dbReference type="Proteomes" id="UP000152300"/>
    </source>
</evidence>
<evidence type="ECO:0000313" key="11">
    <source>
        <dbReference type="EMBL" id="AKC03345.1"/>
    </source>
</evidence>
<evidence type="ECO:0000256" key="4">
    <source>
        <dbReference type="ARBA" id="ARBA00022921"/>
    </source>
</evidence>
<dbReference type="Proteomes" id="UP000136698">
    <property type="component" value="Segment"/>
</dbReference>
<dbReference type="Pfam" id="PF02442">
    <property type="entry name" value="L1R_F9L"/>
    <property type="match status" value="1"/>
</dbReference>
<evidence type="ECO:0000256" key="8">
    <source>
        <dbReference type="ARBA" id="ARBA00034668"/>
    </source>
</evidence>
<evidence type="ECO:0000313" key="12">
    <source>
        <dbReference type="Proteomes" id="UP000136698"/>
    </source>
</evidence>
<dbReference type="EMBL" id="KM875471">
    <property type="protein sequence ID" value="AKC03345.1"/>
    <property type="molecule type" value="Genomic_DNA"/>
</dbReference>
<feature type="transmembrane region" description="Helical" evidence="9">
    <location>
        <begin position="184"/>
        <end position="205"/>
    </location>
</feature>
<evidence type="ECO:0000256" key="6">
    <source>
        <dbReference type="ARBA" id="ARBA00023136"/>
    </source>
</evidence>
<comment type="function">
    <text evidence="8">Component of the entry fusion complex (EFC), which consists of 11 proteins. During cell infection, this complex mediates entry of the virion core into the host cytoplasm by a two-step mechanism consisting of lipid mixing of the viral and cellular membranes and subsequent pore formation.</text>
</comment>
<proteinExistence type="predicted"/>
<keyword evidence="4" id="KW-0426">Late protein</keyword>
<sequence length="244" mass="25979">MGAAASIQTTVTTINERIRNELQQTASASATADCDVTIGSLIIRKNLGCSVSVQNMCSADASAQLDAVMKAVSSTFNDLSADQKAYVPGLLTAALNIQTTVTTAVKDFENYVRQTCTADSVIHNKIKVQSIVMDECASPPGGQTTHLEFINTGTASGNCGVKAVMDVLAKASTTVKNEQVAGKGYQAIVIAVVVAILAAIFAWYARRMLFTSTADKIKLELAKKPVVHWTTYLDTFFTEFPPSV</sequence>
<name>A0A0E3T8I9_9POXV</name>
<dbReference type="GO" id="GO:0019031">
    <property type="term" value="C:viral envelope"/>
    <property type="evidence" value="ECO:0007669"/>
    <property type="project" value="UniProtKB-KW"/>
</dbReference>
<gene>
    <name evidence="10" type="ORF">BVTX09c15_047</name>
    <name evidence="11" type="ORF">BVTX09c5_047</name>
</gene>
<protein>
    <submittedName>
        <fullName evidence="10">Myristylated IMV envelope protein</fullName>
    </submittedName>
</protein>
<dbReference type="Proteomes" id="UP000152300">
    <property type="component" value="Segment"/>
</dbReference>
<evidence type="ECO:0000256" key="5">
    <source>
        <dbReference type="ARBA" id="ARBA00022989"/>
    </source>
</evidence>
<keyword evidence="6 9" id="KW-0472">Membrane</keyword>
<reference evidence="12 13" key="1">
    <citation type="journal article" date="2015" name="Arch. Virol.">
        <title>Coinfection with multiple strains of bovine papular stomatitis virus.</title>
        <authorList>
            <person name="Huang T."/>
            <person name="Tulman E.R."/>
            <person name="Diel D.G."/>
            <person name="Khatiwada S."/>
            <person name="Sims W."/>
            <person name="Edwards J.F."/>
            <person name="Wen X."/>
            <person name="Kutish G.F."/>
            <person name="Rock D.L."/>
            <person name="Delhon G."/>
        </authorList>
    </citation>
    <scope>NUCLEOTIDE SEQUENCE [LARGE SCALE GENOMIC DNA]</scope>
    <source>
        <strain evidence="10">BV-TX09c15</strain>
        <strain evidence="11">BV-TX09c5</strain>
    </source>
</reference>
<keyword evidence="5 9" id="KW-1133">Transmembrane helix</keyword>
<evidence type="ECO:0000256" key="1">
    <source>
        <dbReference type="ARBA" id="ARBA00004381"/>
    </source>
</evidence>
<dbReference type="EMBL" id="KM875470">
    <property type="protein sequence ID" value="AKC03216.1"/>
    <property type="molecule type" value="Genomic_DNA"/>
</dbReference>
<dbReference type="InterPro" id="IPR003472">
    <property type="entry name" value="Virion_mem_poxvirus_L1"/>
</dbReference>
<evidence type="ECO:0000256" key="3">
    <source>
        <dbReference type="ARBA" id="ARBA00022879"/>
    </source>
</evidence>
<evidence type="ECO:0000313" key="10">
    <source>
        <dbReference type="EMBL" id="AKC03216.1"/>
    </source>
</evidence>